<evidence type="ECO:0000313" key="2">
    <source>
        <dbReference type="EMBL" id="MCY1005376.1"/>
    </source>
</evidence>
<dbReference type="Proteomes" id="UP001150924">
    <property type="component" value="Unassembled WGS sequence"/>
</dbReference>
<dbReference type="EMBL" id="JAPNKE010000002">
    <property type="protein sequence ID" value="MCY1005376.1"/>
    <property type="molecule type" value="Genomic_DNA"/>
</dbReference>
<evidence type="ECO:0000313" key="3">
    <source>
        <dbReference type="Proteomes" id="UP001150924"/>
    </source>
</evidence>
<keyword evidence="1" id="KW-1015">Disulfide bond</keyword>
<reference evidence="2" key="1">
    <citation type="submission" date="2022-11" db="EMBL/GenBank/DDBJ databases">
        <title>Minimal conservation of predation-associated metabolite biosynthetic gene clusters underscores biosynthetic potential of Myxococcota including descriptions for ten novel species: Archangium lansinium sp. nov., Myxococcus landrumus sp. nov., Nannocystis bai.</title>
        <authorList>
            <person name="Ahearne A."/>
            <person name="Stevens C."/>
            <person name="Phillips K."/>
        </authorList>
    </citation>
    <scope>NUCLEOTIDE SEQUENCE</scope>
    <source>
        <strain evidence="2">Na p29</strain>
    </source>
</reference>
<dbReference type="SMART" id="SM00192">
    <property type="entry name" value="LDLa"/>
    <property type="match status" value="1"/>
</dbReference>
<evidence type="ECO:0000256" key="1">
    <source>
        <dbReference type="ARBA" id="ARBA00023157"/>
    </source>
</evidence>
<dbReference type="AlphaFoldDB" id="A0A9X3ERF9"/>
<dbReference type="Gene3D" id="4.10.400.10">
    <property type="entry name" value="Low-density Lipoprotein Receptor"/>
    <property type="match status" value="1"/>
</dbReference>
<dbReference type="PROSITE" id="PS50068">
    <property type="entry name" value="LDLRA_2"/>
    <property type="match status" value="1"/>
</dbReference>
<dbReference type="CDD" id="cd00112">
    <property type="entry name" value="LDLa"/>
    <property type="match status" value="1"/>
</dbReference>
<gene>
    <name evidence="2" type="ORF">OV079_07280</name>
</gene>
<accession>A0A9X3ERF9</accession>
<organism evidence="2 3">
    <name type="scientific">Nannocystis pusilla</name>
    <dbReference type="NCBI Taxonomy" id="889268"/>
    <lineage>
        <taxon>Bacteria</taxon>
        <taxon>Pseudomonadati</taxon>
        <taxon>Myxococcota</taxon>
        <taxon>Polyangia</taxon>
        <taxon>Nannocystales</taxon>
        <taxon>Nannocystaceae</taxon>
        <taxon>Nannocystis</taxon>
    </lineage>
</organism>
<dbReference type="Pfam" id="PF00057">
    <property type="entry name" value="Ldl_recept_a"/>
    <property type="match status" value="1"/>
</dbReference>
<comment type="caution">
    <text evidence="2">The sequence shown here is derived from an EMBL/GenBank/DDBJ whole genome shotgun (WGS) entry which is preliminary data.</text>
</comment>
<protein>
    <submittedName>
        <fullName evidence="2">Uncharacterized protein</fullName>
    </submittedName>
</protein>
<dbReference type="InterPro" id="IPR002172">
    <property type="entry name" value="LDrepeatLR_classA_rpt"/>
</dbReference>
<sequence length="180" mass="19130">MSFPIDERGSCFVTEEVQAAAKQQPCAQLEVLRIRRDKADCDPLDAGSCAAEELCAPYGRRFVCTPSVAAGQYGDPCDFESCAPGLLCVGPDWVPGCTTPGCCTHYCDGSATDAKAECAGVDAALLCHPYYFEDDAQPGREDVGVCGLGFDCGDQVIPRDWVCDGSEDCENEADELDCDG</sequence>
<dbReference type="RefSeq" id="WP_267767044.1">
    <property type="nucleotide sequence ID" value="NZ_JAPNKE010000002.1"/>
</dbReference>
<name>A0A9X3ERF9_9BACT</name>
<proteinExistence type="predicted"/>
<keyword evidence="3" id="KW-1185">Reference proteome</keyword>
<dbReference type="InterPro" id="IPR036055">
    <property type="entry name" value="LDL_receptor-like_sf"/>
</dbReference>